<dbReference type="GO" id="GO:0043252">
    <property type="term" value="P:sodium-independent organic anion transport"/>
    <property type="evidence" value="ECO:0007669"/>
    <property type="project" value="TreeGrafter"/>
</dbReference>
<feature type="transmembrane region" description="Helical" evidence="8">
    <location>
        <begin position="561"/>
        <end position="585"/>
    </location>
</feature>
<dbReference type="SUPFAM" id="SSF103473">
    <property type="entry name" value="MFS general substrate transporter"/>
    <property type="match status" value="1"/>
</dbReference>
<evidence type="ECO:0000256" key="5">
    <source>
        <dbReference type="ARBA" id="ARBA00022989"/>
    </source>
</evidence>
<feature type="transmembrane region" description="Helical" evidence="8">
    <location>
        <begin position="242"/>
        <end position="261"/>
    </location>
</feature>
<dbReference type="OMA" id="AVICKTI"/>
<evidence type="ECO:0000256" key="3">
    <source>
        <dbReference type="ARBA" id="ARBA00022475"/>
    </source>
</evidence>
<reference evidence="11" key="1">
    <citation type="submission" date="2025-08" db="UniProtKB">
        <authorList>
            <consortium name="RefSeq"/>
        </authorList>
    </citation>
    <scope>IDENTIFICATION</scope>
</reference>
<gene>
    <name evidence="11" type="primary">LOC106072315</name>
</gene>
<dbReference type="InterPro" id="IPR004156">
    <property type="entry name" value="OATP"/>
</dbReference>
<feature type="transmembrane region" description="Helical" evidence="8">
    <location>
        <begin position="433"/>
        <end position="452"/>
    </location>
</feature>
<feature type="transmembrane region" description="Helical" evidence="8">
    <location>
        <begin position="145"/>
        <end position="166"/>
    </location>
</feature>
<dbReference type="GO" id="GO:0006811">
    <property type="term" value="P:monoatomic ion transport"/>
    <property type="evidence" value="ECO:0007669"/>
    <property type="project" value="UniProtKB-KW"/>
</dbReference>
<dbReference type="InterPro" id="IPR002350">
    <property type="entry name" value="Kazal_dom"/>
</dbReference>
<dbReference type="PANTHER" id="PTHR11388:SF100">
    <property type="entry name" value="SOLUTE CARRIER ORGANIC ANION TRANSPORTER FAMILY MEMBER 4A1"/>
    <property type="match status" value="1"/>
</dbReference>
<keyword evidence="10" id="KW-1185">Reference proteome</keyword>
<keyword evidence="4 8" id="KW-0812">Transmembrane</keyword>
<dbReference type="Gene3D" id="1.20.1250.20">
    <property type="entry name" value="MFS general substrate transporter like domains"/>
    <property type="match status" value="1"/>
</dbReference>
<accession>A0A9W2ZA50</accession>
<evidence type="ECO:0000256" key="6">
    <source>
        <dbReference type="ARBA" id="ARBA00023136"/>
    </source>
</evidence>
<comment type="subcellular location">
    <subcellularLocation>
        <location evidence="1 8">Cell membrane</location>
        <topology evidence="1 8">Multi-pass membrane protein</topology>
    </subcellularLocation>
</comment>
<dbReference type="SUPFAM" id="SSF100895">
    <property type="entry name" value="Kazal-type serine protease inhibitors"/>
    <property type="match status" value="1"/>
</dbReference>
<keyword evidence="8" id="KW-0813">Transport</keyword>
<protein>
    <recommendedName>
        <fullName evidence="8">Solute carrier organic anion transporter family member</fullName>
    </recommendedName>
</protein>
<dbReference type="InterPro" id="IPR036058">
    <property type="entry name" value="Kazal_dom_sf"/>
</dbReference>
<dbReference type="CDD" id="cd17336">
    <property type="entry name" value="MFS_SLCO_OATP"/>
    <property type="match status" value="1"/>
</dbReference>
<keyword evidence="5 8" id="KW-1133">Transmembrane helix</keyword>
<evidence type="ECO:0000256" key="8">
    <source>
        <dbReference type="RuleBase" id="RU362056"/>
    </source>
</evidence>
<keyword evidence="6 8" id="KW-0472">Membrane</keyword>
<proteinExistence type="inferred from homology"/>
<feature type="transmembrane region" description="Helical" evidence="8">
    <location>
        <begin position="173"/>
        <end position="193"/>
    </location>
</feature>
<feature type="transmembrane region" description="Helical" evidence="8">
    <location>
        <begin position="106"/>
        <end position="125"/>
    </location>
</feature>
<dbReference type="OrthoDB" id="5062115at2759"/>
<feature type="transmembrane region" description="Helical" evidence="8">
    <location>
        <begin position="651"/>
        <end position="676"/>
    </location>
</feature>
<dbReference type="AlphaFoldDB" id="A0A9W2ZA50"/>
<keyword evidence="8" id="KW-0406">Ion transport</keyword>
<comment type="similarity">
    <text evidence="2 8">Belongs to the organo anion transporter (TC 2.A.60) family.</text>
</comment>
<dbReference type="GO" id="GO:0016323">
    <property type="term" value="C:basolateral plasma membrane"/>
    <property type="evidence" value="ECO:0007669"/>
    <property type="project" value="TreeGrafter"/>
</dbReference>
<dbReference type="InterPro" id="IPR036259">
    <property type="entry name" value="MFS_trans_sf"/>
</dbReference>
<dbReference type="GO" id="GO:0015347">
    <property type="term" value="F:sodium-independent organic anion transmembrane transporter activity"/>
    <property type="evidence" value="ECO:0007669"/>
    <property type="project" value="TreeGrafter"/>
</dbReference>
<feature type="transmembrane region" description="Helical" evidence="8">
    <location>
        <begin position="391"/>
        <end position="413"/>
    </location>
</feature>
<dbReference type="GeneID" id="106072315"/>
<comment type="caution">
    <text evidence="8">Lacks conserved residue(s) required for the propagation of feature annotation.</text>
</comment>
<sequence length="740" mass="81436">MPVCVCTWGGHSVTKITYNMTEINLLTDSDVKCKVQLTGVDNVAFDGQKETLENVSSGIKKEETRRHLTPASEEMAQDHSEDLNLFYCGLSWCRPQWMQKCKTMECFTVSFSLTGIVTSALNIYMNSQITTLERQFNFSSSLSGLLMSCNDFGYLLTILFLSYYARQVHVPRALALSTLLYGVSGLLCTVPFFGTRASLPSPPTEQANTSTSHVAVPLCTNTTTQERNCLSTNKTIFDVSESWRTVAILTLGLGMALQGVAKSPRQPFLGTYVDDNVAKTKTSMYLGIMVGLSISGPAIAFTLGGLFSRLYITLEETTLSPRDPRWLGAWWLGFLVFGLCGLVVGIPLVFFPRRLVDKQERQEVKSPTSKRLVHDLKGLAAALLRLGLNPVYMCLLVSNGLNIMVASGTMAFMPKYLETQFNIPTWQANLYLGSMNIVAAFIGTILGGCLTTRFKLSPLNCLKWVLLSKCLGTLLGVTGFVTGCKQPVFQSHTSSNGNICSCDNQRYFPVCGTDGSNYFSPCHAGCHSVNTNNTYSHCENMPSNTTQGAMANLCQSTCQNLFIFLALMFIAAFVTTLALMPTFIASVRSVQDREKPIAIGLSAFSSTLLGWLPGPIIFGALIDTSCIVWNKSCLSTGACLLYDIEKFRLRIHALILGLRLISIVLSSTALVVAVYFKRFAFQEHREIVITLTSKTELTEGNVQTNLDREMTSKTELTEGNIETNLHREMTSKTELTEGNI</sequence>
<dbReference type="NCBIfam" id="TIGR00805">
    <property type="entry name" value="oat"/>
    <property type="match status" value="1"/>
</dbReference>
<feature type="transmembrane region" description="Helical" evidence="8">
    <location>
        <begin position="327"/>
        <end position="351"/>
    </location>
</feature>
<evidence type="ECO:0000313" key="11">
    <source>
        <dbReference type="RefSeq" id="XP_055871889.1"/>
    </source>
</evidence>
<keyword evidence="7" id="KW-1015">Disulfide bond</keyword>
<dbReference type="RefSeq" id="XP_055871889.1">
    <property type="nucleotide sequence ID" value="XM_056015914.1"/>
</dbReference>
<evidence type="ECO:0000256" key="4">
    <source>
        <dbReference type="ARBA" id="ARBA00022692"/>
    </source>
</evidence>
<evidence type="ECO:0000256" key="7">
    <source>
        <dbReference type="ARBA" id="ARBA00023157"/>
    </source>
</evidence>
<dbReference type="PANTHER" id="PTHR11388">
    <property type="entry name" value="ORGANIC ANION TRANSPORTER"/>
    <property type="match status" value="1"/>
</dbReference>
<feature type="transmembrane region" description="Helical" evidence="8">
    <location>
        <begin position="282"/>
        <end position="307"/>
    </location>
</feature>
<name>A0A9W2ZA50_BIOGL</name>
<evidence type="ECO:0000313" key="10">
    <source>
        <dbReference type="Proteomes" id="UP001165740"/>
    </source>
</evidence>
<evidence type="ECO:0000256" key="2">
    <source>
        <dbReference type="ARBA" id="ARBA00009657"/>
    </source>
</evidence>
<keyword evidence="3" id="KW-1003">Cell membrane</keyword>
<dbReference type="PROSITE" id="PS51465">
    <property type="entry name" value="KAZAL_2"/>
    <property type="match status" value="1"/>
</dbReference>
<evidence type="ECO:0000259" key="9">
    <source>
        <dbReference type="PROSITE" id="PS51465"/>
    </source>
</evidence>
<evidence type="ECO:0000256" key="1">
    <source>
        <dbReference type="ARBA" id="ARBA00004651"/>
    </source>
</evidence>
<dbReference type="Pfam" id="PF07648">
    <property type="entry name" value="Kazal_2"/>
    <property type="match status" value="1"/>
</dbReference>
<dbReference type="Pfam" id="PF03137">
    <property type="entry name" value="OATP"/>
    <property type="match status" value="1"/>
</dbReference>
<feature type="domain" description="Kazal-like" evidence="9">
    <location>
        <begin position="478"/>
        <end position="540"/>
    </location>
</feature>
<feature type="transmembrane region" description="Helical" evidence="8">
    <location>
        <begin position="597"/>
        <end position="622"/>
    </location>
</feature>
<dbReference type="Proteomes" id="UP001165740">
    <property type="component" value="Chromosome 17"/>
</dbReference>
<organism evidence="10 11">
    <name type="scientific">Biomphalaria glabrata</name>
    <name type="common">Bloodfluke planorb</name>
    <name type="synonym">Freshwater snail</name>
    <dbReference type="NCBI Taxonomy" id="6526"/>
    <lineage>
        <taxon>Eukaryota</taxon>
        <taxon>Metazoa</taxon>
        <taxon>Spiralia</taxon>
        <taxon>Lophotrochozoa</taxon>
        <taxon>Mollusca</taxon>
        <taxon>Gastropoda</taxon>
        <taxon>Heterobranchia</taxon>
        <taxon>Euthyneura</taxon>
        <taxon>Panpulmonata</taxon>
        <taxon>Hygrophila</taxon>
        <taxon>Lymnaeoidea</taxon>
        <taxon>Planorbidae</taxon>
        <taxon>Biomphalaria</taxon>
    </lineage>
</organism>